<evidence type="ECO:0000313" key="2">
    <source>
        <dbReference type="Proteomes" id="UP001311232"/>
    </source>
</evidence>
<organism evidence="1 2">
    <name type="scientific">Crenichthys baileyi</name>
    <name type="common">White River springfish</name>
    <dbReference type="NCBI Taxonomy" id="28760"/>
    <lineage>
        <taxon>Eukaryota</taxon>
        <taxon>Metazoa</taxon>
        <taxon>Chordata</taxon>
        <taxon>Craniata</taxon>
        <taxon>Vertebrata</taxon>
        <taxon>Euteleostomi</taxon>
        <taxon>Actinopterygii</taxon>
        <taxon>Neopterygii</taxon>
        <taxon>Teleostei</taxon>
        <taxon>Neoteleostei</taxon>
        <taxon>Acanthomorphata</taxon>
        <taxon>Ovalentaria</taxon>
        <taxon>Atherinomorphae</taxon>
        <taxon>Cyprinodontiformes</taxon>
        <taxon>Goodeidae</taxon>
        <taxon>Crenichthys</taxon>
    </lineage>
</organism>
<proteinExistence type="predicted"/>
<sequence length="177" mass="20015">MSLCNYTPQKTFIPLLFTERDERQERQRHVIAPLTERGGEEVRDTKNKGTKGCSQFVCESDSCEPSEELQTTHLSRNLPARLSASPQAPSRNIKRRTRGVHMYAQCAPLSREVYVSFPCFRHTSCSVCALQRKETDHTSHDPPPSGYHIHLHTGMTEPPYGSPLLPFLDNPDTSPHS</sequence>
<accession>A0AAV9RTS9</accession>
<protein>
    <submittedName>
        <fullName evidence="1">Uncharacterized protein</fullName>
    </submittedName>
</protein>
<dbReference type="AlphaFoldDB" id="A0AAV9RTS9"/>
<keyword evidence="2" id="KW-1185">Reference proteome</keyword>
<reference evidence="1 2" key="1">
    <citation type="submission" date="2021-06" db="EMBL/GenBank/DDBJ databases">
        <authorList>
            <person name="Palmer J.M."/>
        </authorList>
    </citation>
    <scope>NUCLEOTIDE SEQUENCE [LARGE SCALE GENOMIC DNA]</scope>
    <source>
        <strain evidence="1 2">MEX-2019</strain>
        <tissue evidence="1">Muscle</tissue>
    </source>
</reference>
<dbReference type="EMBL" id="JAHHUM010001442">
    <property type="protein sequence ID" value="KAK5612473.1"/>
    <property type="molecule type" value="Genomic_DNA"/>
</dbReference>
<evidence type="ECO:0000313" key="1">
    <source>
        <dbReference type="EMBL" id="KAK5612473.1"/>
    </source>
</evidence>
<gene>
    <name evidence="1" type="ORF">CRENBAI_020664</name>
</gene>
<comment type="caution">
    <text evidence="1">The sequence shown here is derived from an EMBL/GenBank/DDBJ whole genome shotgun (WGS) entry which is preliminary data.</text>
</comment>
<dbReference type="Proteomes" id="UP001311232">
    <property type="component" value="Unassembled WGS sequence"/>
</dbReference>
<name>A0AAV9RTS9_9TELE</name>